<reference evidence="2" key="1">
    <citation type="submission" date="2022-11" db="UniProtKB">
        <authorList>
            <consortium name="WormBaseParasite"/>
        </authorList>
    </citation>
    <scope>IDENTIFICATION</scope>
</reference>
<sequence>MSPSLPRDLEQAEFNAAVAAVDAAIAATSDDDRPLTPGAGLDDNSPHRAAIRRAHCPIARNAWCLFCCHQRLQNMPPCCRCSHAATSA</sequence>
<protein>
    <submittedName>
        <fullName evidence="2">Uncharacterized protein</fullName>
    </submittedName>
</protein>
<dbReference type="WBParaSite" id="nRc.2.0.1.t39901-RA">
    <property type="protein sequence ID" value="nRc.2.0.1.t39901-RA"/>
    <property type="gene ID" value="nRc.2.0.1.g39901"/>
</dbReference>
<name>A0A915KM96_ROMCU</name>
<keyword evidence="1" id="KW-1185">Reference proteome</keyword>
<dbReference type="Proteomes" id="UP000887565">
    <property type="component" value="Unplaced"/>
</dbReference>
<evidence type="ECO:0000313" key="1">
    <source>
        <dbReference type="Proteomes" id="UP000887565"/>
    </source>
</evidence>
<dbReference type="AlphaFoldDB" id="A0A915KM96"/>
<proteinExistence type="predicted"/>
<organism evidence="1 2">
    <name type="scientific">Romanomermis culicivorax</name>
    <name type="common">Nematode worm</name>
    <dbReference type="NCBI Taxonomy" id="13658"/>
    <lineage>
        <taxon>Eukaryota</taxon>
        <taxon>Metazoa</taxon>
        <taxon>Ecdysozoa</taxon>
        <taxon>Nematoda</taxon>
        <taxon>Enoplea</taxon>
        <taxon>Dorylaimia</taxon>
        <taxon>Mermithida</taxon>
        <taxon>Mermithoidea</taxon>
        <taxon>Mermithidae</taxon>
        <taxon>Romanomermis</taxon>
    </lineage>
</organism>
<accession>A0A915KM96</accession>
<evidence type="ECO:0000313" key="2">
    <source>
        <dbReference type="WBParaSite" id="nRc.2.0.1.t39901-RA"/>
    </source>
</evidence>